<keyword evidence="2" id="KW-1133">Transmembrane helix</keyword>
<keyword evidence="2" id="KW-0472">Membrane</keyword>
<feature type="compositionally biased region" description="Pro residues" evidence="1">
    <location>
        <begin position="200"/>
        <end position="226"/>
    </location>
</feature>
<evidence type="ECO:0000259" key="3">
    <source>
        <dbReference type="Pfam" id="PF01471"/>
    </source>
</evidence>
<accession>A0ABU2JPV2</accession>
<dbReference type="EMBL" id="JAVREO010000005">
    <property type="protein sequence ID" value="MDT0266754.1"/>
    <property type="molecule type" value="Genomic_DNA"/>
</dbReference>
<name>A0ABU2JPV2_9ACTN</name>
<feature type="compositionally biased region" description="Pro residues" evidence="1">
    <location>
        <begin position="170"/>
        <end position="192"/>
    </location>
</feature>
<organism evidence="4 5">
    <name type="scientific">Streptomyces chisholmiae</name>
    <dbReference type="NCBI Taxonomy" id="3075540"/>
    <lineage>
        <taxon>Bacteria</taxon>
        <taxon>Bacillati</taxon>
        <taxon>Actinomycetota</taxon>
        <taxon>Actinomycetes</taxon>
        <taxon>Kitasatosporales</taxon>
        <taxon>Streptomycetaceae</taxon>
        <taxon>Streptomyces</taxon>
    </lineage>
</organism>
<keyword evidence="2" id="KW-0812">Transmembrane</keyword>
<evidence type="ECO:0000256" key="2">
    <source>
        <dbReference type="SAM" id="Phobius"/>
    </source>
</evidence>
<dbReference type="Proteomes" id="UP001183410">
    <property type="component" value="Unassembled WGS sequence"/>
</dbReference>
<proteinExistence type="predicted"/>
<gene>
    <name evidence="4" type="ORF">RM844_10660</name>
</gene>
<reference evidence="5" key="1">
    <citation type="submission" date="2023-07" db="EMBL/GenBank/DDBJ databases">
        <title>30 novel species of actinomycetes from the DSMZ collection.</title>
        <authorList>
            <person name="Nouioui I."/>
        </authorList>
    </citation>
    <scope>NUCLEOTIDE SEQUENCE [LARGE SCALE GENOMIC DNA]</scope>
    <source>
        <strain evidence="5">DSM 44915</strain>
    </source>
</reference>
<evidence type="ECO:0000256" key="1">
    <source>
        <dbReference type="SAM" id="MobiDB-lite"/>
    </source>
</evidence>
<dbReference type="Gene3D" id="1.10.101.10">
    <property type="entry name" value="PGBD-like superfamily/PGBD"/>
    <property type="match status" value="1"/>
</dbReference>
<dbReference type="InterPro" id="IPR036365">
    <property type="entry name" value="PGBD-like_sf"/>
</dbReference>
<dbReference type="RefSeq" id="WP_311666790.1">
    <property type="nucleotide sequence ID" value="NZ_JAVREO010000005.1"/>
</dbReference>
<dbReference type="InterPro" id="IPR036366">
    <property type="entry name" value="PGBDSf"/>
</dbReference>
<feature type="region of interest" description="Disordered" evidence="1">
    <location>
        <begin position="127"/>
        <end position="257"/>
    </location>
</feature>
<dbReference type="Pfam" id="PF01471">
    <property type="entry name" value="PG_binding_1"/>
    <property type="match status" value="1"/>
</dbReference>
<comment type="caution">
    <text evidence="4">The sequence shown here is derived from an EMBL/GenBank/DDBJ whole genome shotgun (WGS) entry which is preliminary data.</text>
</comment>
<evidence type="ECO:0000313" key="4">
    <source>
        <dbReference type="EMBL" id="MDT0266754.1"/>
    </source>
</evidence>
<evidence type="ECO:0000313" key="5">
    <source>
        <dbReference type="Proteomes" id="UP001183410"/>
    </source>
</evidence>
<dbReference type="SUPFAM" id="SSF47090">
    <property type="entry name" value="PGBD-like"/>
    <property type="match status" value="1"/>
</dbReference>
<feature type="compositionally biased region" description="Acidic residues" evidence="1">
    <location>
        <begin position="227"/>
        <end position="244"/>
    </location>
</feature>
<keyword evidence="5" id="KW-1185">Reference proteome</keyword>
<feature type="domain" description="Peptidoglycan binding-like" evidence="3">
    <location>
        <begin position="253"/>
        <end position="312"/>
    </location>
</feature>
<sequence>MTDRLDCLICGRLWLPSGEPSCDCLTHSLSKPVGPAQHEPDPADVALFPLDEERPRARPGAPWREWGPGLEQLGVEVPVTLTRPTPSHRKPRPRNRISLAAGGAVAAVVGCTALAASFLNGGGRNEEAFQTLPPSPSLVMPDGGEEQADEPEHAPRPTPEREESADPGPDDPFAPEPPATPEQPADPEPTGPGPHDSEPETPPTEPAEPDPEPTAPEPETSPPAEPEPTDPEPTDPEPDPEPDPDGTLVEGDQGPAVVELQNRLRQLRWVYNGEAHGRYDTQTREAVARFQMAYGVTGDQPGVYGPATRTMLETHTTAP</sequence>
<feature type="transmembrane region" description="Helical" evidence="2">
    <location>
        <begin position="97"/>
        <end position="119"/>
    </location>
</feature>
<feature type="compositionally biased region" description="Basic and acidic residues" evidence="1">
    <location>
        <begin position="150"/>
        <end position="164"/>
    </location>
</feature>
<protein>
    <submittedName>
        <fullName evidence="4">Peptidoglycan-binding protein</fullName>
    </submittedName>
</protein>
<dbReference type="InterPro" id="IPR002477">
    <property type="entry name" value="Peptidoglycan-bd-like"/>
</dbReference>